<evidence type="ECO:0000256" key="2">
    <source>
        <dbReference type="ARBA" id="ARBA00022737"/>
    </source>
</evidence>
<sequence>MLTSLTANKCALTNVVGLEQMKKLIYLNLADNAIVSIKELQNLKNLQQVILDNNFVQDLENLSNLQNYFQLLELNVNKQYEPDDNNYINYIKDTNLSRSLEDLKVQFEPKKNIMQQLSKIFATKNYQNTRNILIISKNDELQEIWFLDMIPKINKLYIDNCVNLRFYQTPTYIISLTVTESRLTNIIGLNNIKRLQYIDLRDNNIISIAPLKELVRLKTVLIDHNFILDLGILTELPNYRPDWIQVQNDAKDCDMNAYIRDTNLKITLDEFKASMLSSIKQQSDKLILTSVEDKNLMITYYKHQIQNQFNTIIKGEYICIRHICIKNDPTLYDLQFVEQLEVVGLEIHECKNVQLLRVPANLKLLIINDCDLKSIKGVERLTKLQYLSLSNNNLVNVDCLSNLNNLKELLLNKNKLINYYVAERCLKNKDHPCLDIYSDKIFFDNQSVPAQQEIDESM</sequence>
<proteinExistence type="predicted"/>
<dbReference type="AlphaFoldDB" id="A0AA86PVA0"/>
<keyword evidence="1" id="KW-0433">Leucine-rich repeat</keyword>
<protein>
    <submittedName>
        <fullName evidence="3">Leucine-rich repeat domain-containing protein</fullName>
    </submittedName>
    <submittedName>
        <fullName evidence="4">Leucine-rich_repeat domain-containing protein</fullName>
    </submittedName>
</protein>
<dbReference type="EMBL" id="CAXDID020000272">
    <property type="protein sequence ID" value="CAL6068357.1"/>
    <property type="molecule type" value="Genomic_DNA"/>
</dbReference>
<dbReference type="EMBL" id="CATOUU010000763">
    <property type="protein sequence ID" value="CAI9946606.1"/>
    <property type="molecule type" value="Genomic_DNA"/>
</dbReference>
<dbReference type="PANTHER" id="PTHR46652:SF3">
    <property type="entry name" value="LEUCINE-RICH REPEAT-CONTAINING PROTEIN 9"/>
    <property type="match status" value="1"/>
</dbReference>
<evidence type="ECO:0000313" key="4">
    <source>
        <dbReference type="EMBL" id="CAL6068357.1"/>
    </source>
</evidence>
<dbReference type="SUPFAM" id="SSF52075">
    <property type="entry name" value="Outer arm dynein light chain 1"/>
    <property type="match status" value="1"/>
</dbReference>
<dbReference type="SMART" id="SM00365">
    <property type="entry name" value="LRR_SD22"/>
    <property type="match status" value="5"/>
</dbReference>
<reference evidence="4 5" key="2">
    <citation type="submission" date="2024-07" db="EMBL/GenBank/DDBJ databases">
        <authorList>
            <person name="Akdeniz Z."/>
        </authorList>
    </citation>
    <scope>NUCLEOTIDE SEQUENCE [LARGE SCALE GENOMIC DNA]</scope>
</reference>
<reference evidence="3" key="1">
    <citation type="submission" date="2023-06" db="EMBL/GenBank/DDBJ databases">
        <authorList>
            <person name="Kurt Z."/>
        </authorList>
    </citation>
    <scope>NUCLEOTIDE SEQUENCE</scope>
</reference>
<evidence type="ECO:0000256" key="1">
    <source>
        <dbReference type="ARBA" id="ARBA00022614"/>
    </source>
</evidence>
<evidence type="ECO:0000313" key="5">
    <source>
        <dbReference type="Proteomes" id="UP001642409"/>
    </source>
</evidence>
<dbReference type="Gene3D" id="3.80.10.10">
    <property type="entry name" value="Ribonuclease Inhibitor"/>
    <property type="match status" value="3"/>
</dbReference>
<dbReference type="InterPro" id="IPR050836">
    <property type="entry name" value="SDS22/Internalin_LRR"/>
</dbReference>
<keyword evidence="2" id="KW-0677">Repeat</keyword>
<dbReference type="SUPFAM" id="SSF52058">
    <property type="entry name" value="L domain-like"/>
    <property type="match status" value="1"/>
</dbReference>
<gene>
    <name evidence="3" type="ORF">HINF_LOCUS34251</name>
    <name evidence="4" type="ORF">HINF_LOCUS53463</name>
</gene>
<dbReference type="InterPro" id="IPR032675">
    <property type="entry name" value="LRR_dom_sf"/>
</dbReference>
<dbReference type="Proteomes" id="UP001642409">
    <property type="component" value="Unassembled WGS sequence"/>
</dbReference>
<name>A0AA86PVA0_9EUKA</name>
<organism evidence="3">
    <name type="scientific">Hexamita inflata</name>
    <dbReference type="NCBI Taxonomy" id="28002"/>
    <lineage>
        <taxon>Eukaryota</taxon>
        <taxon>Metamonada</taxon>
        <taxon>Diplomonadida</taxon>
        <taxon>Hexamitidae</taxon>
        <taxon>Hexamitinae</taxon>
        <taxon>Hexamita</taxon>
    </lineage>
</organism>
<dbReference type="PANTHER" id="PTHR46652">
    <property type="entry name" value="LEUCINE-RICH REPEAT AND IQ DOMAIN-CONTAINING PROTEIN 1-RELATED"/>
    <property type="match status" value="1"/>
</dbReference>
<dbReference type="InterPro" id="IPR001611">
    <property type="entry name" value="Leu-rich_rpt"/>
</dbReference>
<comment type="caution">
    <text evidence="3">The sequence shown here is derived from an EMBL/GenBank/DDBJ whole genome shotgun (WGS) entry which is preliminary data.</text>
</comment>
<evidence type="ECO:0000313" key="3">
    <source>
        <dbReference type="EMBL" id="CAI9946606.1"/>
    </source>
</evidence>
<keyword evidence="5" id="KW-1185">Reference proteome</keyword>
<accession>A0AA86PVA0</accession>
<dbReference type="PROSITE" id="PS51450">
    <property type="entry name" value="LRR"/>
    <property type="match status" value="4"/>
</dbReference>